<dbReference type="PANTHER" id="PTHR11485">
    <property type="entry name" value="TRANSFERRIN"/>
    <property type="match status" value="1"/>
</dbReference>
<feature type="disulfide bond" evidence="12">
    <location>
        <begin position="360"/>
        <end position="580"/>
    </location>
</feature>
<reference evidence="15 16" key="1">
    <citation type="submission" date="2018-10" db="EMBL/GenBank/DDBJ databases">
        <title>Improved assembly of the deer mouse Peromyscus maniculatus genome.</title>
        <authorList>
            <person name="Lassance J.-M."/>
            <person name="Hoekstra H.E."/>
        </authorList>
    </citation>
    <scope>NUCLEOTIDE SEQUENCE [LARGE SCALE GENOMIC DNA]</scope>
</reference>
<feature type="binding site" evidence="10">
    <location>
        <position position="146"/>
    </location>
    <ligand>
        <name>hydrogencarbonate</name>
        <dbReference type="ChEBI" id="CHEBI:17544"/>
        <label>1</label>
    </ligand>
</feature>
<feature type="disulfide bond" evidence="12">
    <location>
        <begin position="28"/>
        <end position="67"/>
    </location>
</feature>
<accession>A0A8C8TV71</accession>
<feature type="disulfide bond" evidence="12">
    <location>
        <begin position="185"/>
        <end position="196"/>
    </location>
</feature>
<feature type="disulfide bond" evidence="12">
    <location>
        <begin position="392"/>
        <end position="467"/>
    </location>
</feature>
<dbReference type="SMART" id="SM00094">
    <property type="entry name" value="TR_FER"/>
    <property type="match status" value="2"/>
</dbReference>
<dbReference type="GeneTree" id="ENSGT00940000163596"/>
<feature type="binding site" evidence="10">
    <location>
        <position position="145"/>
    </location>
    <ligand>
        <name>hydrogencarbonate</name>
        <dbReference type="ChEBI" id="CHEBI:17544"/>
        <label>1</label>
    </ligand>
</feature>
<comment type="similarity">
    <text evidence="9">Belongs to the transferrin family.</text>
</comment>
<dbReference type="InterPro" id="IPR016357">
    <property type="entry name" value="Transferrin"/>
</dbReference>
<feature type="binding site" evidence="11">
    <location>
        <position position="368"/>
    </location>
    <ligand>
        <name>Fe(3+)</name>
        <dbReference type="ChEBI" id="CHEBI:29034"/>
        <label>1</label>
    </ligand>
</feature>
<dbReference type="FunFam" id="3.40.190.10:FF:000105">
    <property type="entry name" value="Serotransferrin"/>
    <property type="match status" value="1"/>
</dbReference>
<dbReference type="GO" id="GO:0055037">
    <property type="term" value="C:recycling endosome"/>
    <property type="evidence" value="ECO:0007669"/>
    <property type="project" value="TreeGrafter"/>
</dbReference>
<evidence type="ECO:0000256" key="10">
    <source>
        <dbReference type="PIRSR" id="PIRSR002549-2"/>
    </source>
</evidence>
<keyword evidence="7 12" id="KW-1015">Disulfide bond</keyword>
<dbReference type="PIRSF" id="PIRSF002549">
    <property type="entry name" value="Transferrin"/>
    <property type="match status" value="1"/>
</dbReference>
<feature type="disulfide bond" evidence="12">
    <location>
        <begin position="437"/>
        <end position="450"/>
    </location>
</feature>
<keyword evidence="11" id="KW-0479">Metal-binding</keyword>
<sequence length="622" mass="68188">MRLGLCVLLCTGTLGLCLAVPEKTIRWCVVSDHEATKCSSFSDNMKKVLPADGPSVSCVMRTSYPECIKDISANKIDAVTIDGALAAEAGLPHYNLKPIMAEYYGLKDDPQPYFYAVALVKKGTGFQLNQLQGKKSCHAGLGWSAGWYTPLSILLPSASLETAAATFFSSSCAPCADGKTFPSLCQLCAGKGTDKCACSSSEPYFGYSGAFKCLQDGAGDVSFVRHLTVFEALPQKADRDQYELLCTDNTRRPVDEYKQCHLARVPSHAVVARSVDGKEDLIEELLRVAQEHFGNDQSSAFQLFGSPHGKDLLFTDAAHGFLRVPPKMDINLYLGYEHFSNIKNLKRVSTHGSERLGSKCVDAPLEGYYVVAVVKKSDVGITWNSLRGKKSCHTAVGTSAGWIVPLGLIYNQTGSCKFDEFFSHSCAPGSNPNSRLCALCAGGDNPAHMCAANSHEGYHGSSGALRCLVEKGDVAFMKHPTVLQNTDGKNPESWAKGLKQEDFELLCLDGTRKPVTEAQSCHLARVPNHAVFSRKDKVDFARRMLFNQQELFGRNGFERMMFQMFGSSAKDLLFSDDTECLSNLQNKTTYETYLGPQYLTMMTSFRQCLSSDLLDACTFHRH</sequence>
<dbReference type="Ensembl" id="ENSPEMT00000027956.2">
    <property type="protein sequence ID" value="ENSPEMP00000023582.2"/>
    <property type="gene ID" value="ENSPEMG00000020581.2"/>
</dbReference>
<feature type="disulfide bond" evidence="12">
    <location>
        <begin position="246"/>
        <end position="260"/>
    </location>
</feature>
<evidence type="ECO:0000313" key="16">
    <source>
        <dbReference type="Proteomes" id="UP000694547"/>
    </source>
</evidence>
<evidence type="ECO:0000256" key="6">
    <source>
        <dbReference type="ARBA" id="ARBA00023065"/>
    </source>
</evidence>
<feature type="binding site" evidence="11">
    <location>
        <position position="82"/>
    </location>
    <ligand>
        <name>Fe(3+)</name>
        <dbReference type="ChEBI" id="CHEBI:29034"/>
        <label>1</label>
    </ligand>
</feature>
<dbReference type="Gene3D" id="3.40.190.10">
    <property type="entry name" value="Periplasmic binding protein-like II"/>
    <property type="match status" value="3"/>
</dbReference>
<dbReference type="GO" id="GO:0019731">
    <property type="term" value="P:antibacterial humoral response"/>
    <property type="evidence" value="ECO:0007669"/>
    <property type="project" value="TreeGrafter"/>
</dbReference>
<evidence type="ECO:0000256" key="7">
    <source>
        <dbReference type="ARBA" id="ARBA00023157"/>
    </source>
</evidence>
<feature type="binding site" evidence="11">
    <location>
        <position position="207"/>
    </location>
    <ligand>
        <name>Fe(3+)</name>
        <dbReference type="ChEBI" id="CHEBI:29034"/>
        <label>1</label>
    </ligand>
</feature>
<keyword evidence="8" id="KW-0325">Glycoprotein</keyword>
<evidence type="ECO:0000313" key="15">
    <source>
        <dbReference type="Ensembl" id="ENSPEMP00000023582.2"/>
    </source>
</evidence>
<evidence type="ECO:0000256" key="13">
    <source>
        <dbReference type="SAM" id="SignalP"/>
    </source>
</evidence>
<protein>
    <submittedName>
        <fullName evidence="15">Inhibitor of carbonic anhydrase</fullName>
    </submittedName>
</protein>
<dbReference type="PRINTS" id="PR00422">
    <property type="entry name" value="TRANSFERRIN"/>
</dbReference>
<feature type="disulfide bond" evidence="12">
    <location>
        <begin position="38"/>
        <end position="58"/>
    </location>
</feature>
<organism evidence="15 16">
    <name type="scientific">Peromyscus maniculatus bairdii</name>
    <name type="common">Prairie deer mouse</name>
    <dbReference type="NCBI Taxonomy" id="230844"/>
    <lineage>
        <taxon>Eukaryota</taxon>
        <taxon>Metazoa</taxon>
        <taxon>Chordata</taxon>
        <taxon>Craniata</taxon>
        <taxon>Vertebrata</taxon>
        <taxon>Euteleostomi</taxon>
        <taxon>Mammalia</taxon>
        <taxon>Eutheria</taxon>
        <taxon>Euarchontoglires</taxon>
        <taxon>Glires</taxon>
        <taxon>Rodentia</taxon>
        <taxon>Myomorpha</taxon>
        <taxon>Muroidea</taxon>
        <taxon>Cricetidae</taxon>
        <taxon>Neotominae</taxon>
        <taxon>Peromyscus</taxon>
    </lineage>
</organism>
<comment type="subcellular location">
    <subcellularLocation>
        <location evidence="1">Secreted</location>
    </subcellularLocation>
</comment>
<feature type="disulfide bond" evidence="12">
    <location>
        <begin position="426"/>
        <end position="440"/>
    </location>
</feature>
<dbReference type="SUPFAM" id="SSF53850">
    <property type="entry name" value="Periplasmic binding protein-like II"/>
    <property type="match status" value="2"/>
</dbReference>
<gene>
    <name evidence="15" type="primary">LOC102924946</name>
</gene>
<keyword evidence="13" id="KW-0732">Signal</keyword>
<feature type="binding site" evidence="10">
    <location>
        <position position="394"/>
    </location>
    <ligand>
        <name>hydrogencarbonate</name>
        <dbReference type="ChEBI" id="CHEBI:17544"/>
        <label>1</label>
    </ligand>
</feature>
<keyword evidence="3" id="KW-0964">Secreted</keyword>
<dbReference type="PANTHER" id="PTHR11485:SF20">
    <property type="entry name" value="INHIBITOR OF CARBONIC ANHYDRASE"/>
    <property type="match status" value="1"/>
</dbReference>
<feature type="domain" description="Transferrin-like" evidence="14">
    <location>
        <begin position="362"/>
        <end position="607"/>
    </location>
</feature>
<keyword evidence="4" id="KW-0677">Repeat</keyword>
<feature type="disulfide bond" evidence="12">
    <location>
        <begin position="507"/>
        <end position="521"/>
    </location>
</feature>
<dbReference type="InterPro" id="IPR018195">
    <property type="entry name" value="Transferrin_Fe_BS"/>
</dbReference>
<evidence type="ECO:0000256" key="4">
    <source>
        <dbReference type="ARBA" id="ARBA00022737"/>
    </source>
</evidence>
<evidence type="ECO:0000256" key="2">
    <source>
        <dbReference type="ARBA" id="ARBA00022496"/>
    </source>
</evidence>
<feature type="disulfide bond" evidence="12">
    <location>
        <begin position="416"/>
        <end position="608"/>
    </location>
</feature>
<feature type="binding site" evidence="11">
    <location>
        <position position="268"/>
    </location>
    <ligand>
        <name>Fe(3+)</name>
        <dbReference type="ChEBI" id="CHEBI:29034"/>
        <label>1</label>
    </ligand>
</feature>
<keyword evidence="5 11" id="KW-0408">Iron</keyword>
<dbReference type="Pfam" id="PF00405">
    <property type="entry name" value="Transferrin"/>
    <property type="match status" value="2"/>
</dbReference>
<dbReference type="PROSITE" id="PS00205">
    <property type="entry name" value="TRANSFERRIN_LIKE_1"/>
    <property type="match status" value="1"/>
</dbReference>
<name>A0A8C8TV71_PERMB</name>
<keyword evidence="2" id="KW-0410">Iron transport</keyword>
<dbReference type="PROSITE" id="PS51408">
    <property type="entry name" value="TRANSFERRIN_LIKE_4"/>
    <property type="match status" value="2"/>
</dbReference>
<dbReference type="GO" id="GO:0005886">
    <property type="term" value="C:plasma membrane"/>
    <property type="evidence" value="ECO:0007669"/>
    <property type="project" value="TreeGrafter"/>
</dbReference>
<feature type="binding site" evidence="11">
    <location>
        <position position="529"/>
    </location>
    <ligand>
        <name>Fe(3+)</name>
        <dbReference type="ChEBI" id="CHEBI:29034"/>
        <label>1</label>
    </ligand>
</feature>
<dbReference type="InterPro" id="IPR001156">
    <property type="entry name" value="Transferrin-like_dom"/>
</dbReference>
<dbReference type="AlphaFoldDB" id="A0A8C8TV71"/>
<evidence type="ECO:0000256" key="11">
    <source>
        <dbReference type="PIRSR" id="PIRSR002549-3"/>
    </source>
</evidence>
<feature type="binding site" evidence="10">
    <location>
        <position position="400"/>
    </location>
    <ligand>
        <name>hydrogencarbonate</name>
        <dbReference type="ChEBI" id="CHEBI:17544"/>
        <label>1</label>
    </ligand>
</feature>
<reference evidence="15" key="3">
    <citation type="submission" date="2025-09" db="UniProtKB">
        <authorList>
            <consortium name="Ensembl"/>
        </authorList>
    </citation>
    <scope>IDENTIFICATION</scope>
</reference>
<dbReference type="PROSITE" id="PS00207">
    <property type="entry name" value="TRANSFERRIN_LIKE_3"/>
    <property type="match status" value="1"/>
</dbReference>
<dbReference type="FunFam" id="3.40.190.10:FF:000095">
    <property type="entry name" value="Lactotransferrin"/>
    <property type="match status" value="1"/>
</dbReference>
<feature type="signal peptide" evidence="13">
    <location>
        <begin position="1"/>
        <end position="19"/>
    </location>
</feature>
<dbReference type="GO" id="GO:0006826">
    <property type="term" value="P:iron ion transport"/>
    <property type="evidence" value="ECO:0007669"/>
    <property type="project" value="UniProtKB-KW"/>
</dbReference>
<reference evidence="15" key="2">
    <citation type="submission" date="2025-08" db="UniProtKB">
        <authorList>
            <consortium name="Ensembl"/>
        </authorList>
    </citation>
    <scope>IDENTIFICATION</scope>
</reference>
<proteinExistence type="inferred from homology"/>
<keyword evidence="6" id="KW-0813">Transport</keyword>
<feature type="chain" id="PRO_5034036465" evidence="13">
    <location>
        <begin position="20"/>
        <end position="622"/>
    </location>
</feature>
<dbReference type="Proteomes" id="UP000694547">
    <property type="component" value="Chromosome 7"/>
</dbReference>
<keyword evidence="16" id="KW-1185">Reference proteome</keyword>
<evidence type="ECO:0000256" key="5">
    <source>
        <dbReference type="ARBA" id="ARBA00023004"/>
    </source>
</evidence>
<evidence type="ECO:0000256" key="3">
    <source>
        <dbReference type="ARBA" id="ARBA00022525"/>
    </source>
</evidence>
<evidence type="ECO:0000256" key="1">
    <source>
        <dbReference type="ARBA" id="ARBA00004613"/>
    </source>
</evidence>
<keyword evidence="6" id="KW-0406">Ion transport</keyword>
<dbReference type="GO" id="GO:0005615">
    <property type="term" value="C:extracellular space"/>
    <property type="evidence" value="ECO:0007669"/>
    <property type="project" value="InterPro"/>
</dbReference>
<evidence type="ECO:0000256" key="12">
    <source>
        <dbReference type="PIRSR" id="PIRSR002549-4"/>
    </source>
</evidence>
<evidence type="ECO:0000256" key="9">
    <source>
        <dbReference type="PIRNR" id="PIRNR002549"/>
    </source>
</evidence>
<dbReference type="GO" id="GO:0005769">
    <property type="term" value="C:early endosome"/>
    <property type="evidence" value="ECO:0007669"/>
    <property type="project" value="TreeGrafter"/>
</dbReference>
<feature type="domain" description="Transferrin-like" evidence="14">
    <location>
        <begin position="25"/>
        <end position="347"/>
    </location>
</feature>
<feature type="disulfide bond" evidence="12">
    <location>
        <begin position="172"/>
        <end position="188"/>
    </location>
</feature>
<evidence type="ECO:0000259" key="14">
    <source>
        <dbReference type="PROSITE" id="PS51408"/>
    </source>
</evidence>
<dbReference type="GO" id="GO:0046872">
    <property type="term" value="F:metal ion binding"/>
    <property type="evidence" value="ECO:0007669"/>
    <property type="project" value="UniProtKB-KW"/>
</dbReference>
<feature type="disulfide bond" evidence="12">
    <location>
        <begin position="137"/>
        <end position="213"/>
    </location>
</feature>
<evidence type="ECO:0000256" key="8">
    <source>
        <dbReference type="ARBA" id="ARBA00023180"/>
    </source>
</evidence>
<dbReference type="CDD" id="cd13618">
    <property type="entry name" value="PBP2_transferrin_N"/>
    <property type="match status" value="1"/>
</dbReference>
<feature type="binding site" evidence="10">
    <location>
        <position position="401"/>
    </location>
    <ligand>
        <name>hydrogencarbonate</name>
        <dbReference type="ChEBI" id="CHEBI:17544"/>
        <label>1</label>
    </ligand>
</feature>